<dbReference type="HOGENOM" id="CLU_762165_0_0_7"/>
<dbReference type="RefSeq" id="WP_013135846.1">
    <property type="nucleotide sequence ID" value="NC_014166.1"/>
</dbReference>
<evidence type="ECO:0000256" key="1">
    <source>
        <dbReference type="SAM" id="Phobius"/>
    </source>
</evidence>
<feature type="transmembrane region" description="Helical" evidence="1">
    <location>
        <begin position="42"/>
        <end position="62"/>
    </location>
</feature>
<dbReference type="AlphaFoldDB" id="D5V089"/>
<keyword evidence="1" id="KW-1133">Transmembrane helix</keyword>
<dbReference type="STRING" id="572480.Arnit_2047"/>
<organism evidence="2 3">
    <name type="scientific">Arcobacter nitrofigilis (strain ATCC 33309 / DSM 7299 / CCUG 15893 / LMG 7604 / NCTC 12251 / CI)</name>
    <name type="common">Campylobacter nitrofigilis</name>
    <dbReference type="NCBI Taxonomy" id="572480"/>
    <lineage>
        <taxon>Bacteria</taxon>
        <taxon>Pseudomonadati</taxon>
        <taxon>Campylobacterota</taxon>
        <taxon>Epsilonproteobacteria</taxon>
        <taxon>Campylobacterales</taxon>
        <taxon>Arcobacteraceae</taxon>
        <taxon>Arcobacter</taxon>
    </lineage>
</organism>
<proteinExistence type="predicted"/>
<feature type="transmembrane region" description="Helical" evidence="1">
    <location>
        <begin position="117"/>
        <end position="137"/>
    </location>
</feature>
<accession>D5V089</accession>
<feature type="transmembrane region" description="Helical" evidence="1">
    <location>
        <begin position="74"/>
        <end position="97"/>
    </location>
</feature>
<evidence type="ECO:0000313" key="2">
    <source>
        <dbReference type="EMBL" id="ADG93701.1"/>
    </source>
</evidence>
<protein>
    <submittedName>
        <fullName evidence="2">Uncharacterized protein</fullName>
    </submittedName>
</protein>
<feature type="transmembrane region" description="Helical" evidence="1">
    <location>
        <begin position="157"/>
        <end position="178"/>
    </location>
</feature>
<keyword evidence="1" id="KW-0472">Membrane</keyword>
<keyword evidence="3" id="KW-1185">Reference proteome</keyword>
<dbReference type="Proteomes" id="UP000000939">
    <property type="component" value="Chromosome"/>
</dbReference>
<dbReference type="KEGG" id="ant:Arnit_2047"/>
<sequence length="363" mass="41697">MLIVLSLILTIILNSFLARSSLKFLNTLIDLSIFRDLSSIELSLLVIPLFIIIPTLGIYFILRKFNFDQKLQNMKVVKIIFGIVLTLFVFYIAILLFSSTIRGGGATFAVKVIFGSYILPVIILLLFIAIGMIIYKLIKLRKTTYDNIPLSNKEISLFKYIGVGSIVTTLIVLLNPYGNILKNYKGNNTFQELCKNAKTTIYEEVDLDSIFLYSSWQSRYCKIDNYNTYNSSGGGILPYPRIVIDSNITFETLNSNKKTNNDFKYKYYDNKSEKNYRNGVESKSIKSEYGYIEKQIYNKDSIHGSSVEIFKLDNNKTIAKSIYYINKKTRKVCGDLTRQETYGKKCLKPFYLVLDMLDKSTKD</sequence>
<name>D5V089_ARCNC</name>
<keyword evidence="1" id="KW-0812">Transmembrane</keyword>
<dbReference type="EMBL" id="CP001999">
    <property type="protein sequence ID" value="ADG93701.1"/>
    <property type="molecule type" value="Genomic_DNA"/>
</dbReference>
<evidence type="ECO:0000313" key="3">
    <source>
        <dbReference type="Proteomes" id="UP000000939"/>
    </source>
</evidence>
<reference evidence="2 3" key="1">
    <citation type="journal article" date="2010" name="Stand. Genomic Sci.">
        <title>Complete genome sequence of Arcobacter nitrofigilis type strain (CI).</title>
        <authorList>
            <person name="Pati A."/>
            <person name="Gronow S."/>
            <person name="Lapidus A."/>
            <person name="Copeland A."/>
            <person name="Glavina Del Rio T."/>
            <person name="Nolan M."/>
            <person name="Lucas S."/>
            <person name="Tice H."/>
            <person name="Cheng J.F."/>
            <person name="Han C."/>
            <person name="Chertkov O."/>
            <person name="Bruce D."/>
            <person name="Tapia R."/>
            <person name="Goodwin L."/>
            <person name="Pitluck S."/>
            <person name="Liolios K."/>
            <person name="Ivanova N."/>
            <person name="Mavromatis K."/>
            <person name="Chen A."/>
            <person name="Palaniappan K."/>
            <person name="Land M."/>
            <person name="Hauser L."/>
            <person name="Chang Y.J."/>
            <person name="Jeffries C.D."/>
            <person name="Detter J.C."/>
            <person name="Rohde M."/>
            <person name="Goker M."/>
            <person name="Bristow J."/>
            <person name="Eisen J.A."/>
            <person name="Markowitz V."/>
            <person name="Hugenholtz P."/>
            <person name="Klenk H.P."/>
            <person name="Kyrpides N.C."/>
        </authorList>
    </citation>
    <scope>NUCLEOTIDE SEQUENCE [LARGE SCALE GENOMIC DNA]</scope>
    <source>
        <strain evidence="3">ATCC 33309 / DSM 7299 / CCUG 15893 / LMG 7604 / NCTC 12251 / CI</strain>
    </source>
</reference>
<gene>
    <name evidence="2" type="ordered locus">Arnit_2047</name>
</gene>